<organism evidence="7 8">
    <name type="scientific">Zobellia amurskyensis</name>
    <dbReference type="NCBI Taxonomy" id="248905"/>
    <lineage>
        <taxon>Bacteria</taxon>
        <taxon>Pseudomonadati</taxon>
        <taxon>Bacteroidota</taxon>
        <taxon>Flavobacteriia</taxon>
        <taxon>Flavobacteriales</taxon>
        <taxon>Flavobacteriaceae</taxon>
        <taxon>Zobellia</taxon>
    </lineage>
</organism>
<protein>
    <submittedName>
        <fullName evidence="7">Succinylglutamate desuccinylase</fullName>
    </submittedName>
</protein>
<dbReference type="RefSeq" id="WP_155598990.1">
    <property type="nucleotide sequence ID" value="NZ_RCNR01000006.1"/>
</dbReference>
<keyword evidence="5" id="KW-1133">Transmembrane helix</keyword>
<dbReference type="EMBL" id="RCNR01000006">
    <property type="protein sequence ID" value="MUH35061.1"/>
    <property type="molecule type" value="Genomic_DNA"/>
</dbReference>
<keyword evidence="2" id="KW-0479">Metal-binding</keyword>
<feature type="domain" description="Succinylglutamate desuccinylase/Aspartoacylase catalytic" evidence="6">
    <location>
        <begin position="47"/>
        <end position="226"/>
    </location>
</feature>
<dbReference type="Pfam" id="PF24827">
    <property type="entry name" value="AstE_AspA_cat"/>
    <property type="match status" value="1"/>
</dbReference>
<dbReference type="PANTHER" id="PTHR37326">
    <property type="entry name" value="BLL3975 PROTEIN"/>
    <property type="match status" value="1"/>
</dbReference>
<keyword evidence="3" id="KW-0378">Hydrolase</keyword>
<gene>
    <name evidence="7" type="ORF">D9O36_04345</name>
</gene>
<dbReference type="PANTHER" id="PTHR37326:SF2">
    <property type="entry name" value="SUCCINYLGLUTAMATE DESUCCINYLASE_ASPARTOACYLASE FAMILY PROTEIN"/>
    <property type="match status" value="1"/>
</dbReference>
<dbReference type="SUPFAM" id="SSF53187">
    <property type="entry name" value="Zn-dependent exopeptidases"/>
    <property type="match status" value="1"/>
</dbReference>
<keyword evidence="8" id="KW-1185">Reference proteome</keyword>
<keyword evidence="4" id="KW-0862">Zinc</keyword>
<sequence length="329" mass="36446">MEINKTITIEGESVKPGEARLLNISIDRLPTGTLIDIPVYVFNAKKPGPTLLVQAGLHGDEINGIEIVRRMLTEKRFNVTSGAVIAVPILNIFGFIHYSRDVPDGKDVNRSFPGSKIGSMAGRIAYYYTSAILSQVDYGLDLHTGGGQRHNFPQIRYTDNDEQSEQLAKVFNAPISFSSKLIKGSFRNAAFQMKIPTVVFEAGESMRFDNHAIIEGMQGILNVMKHFDMIATTEPKYIERNNTVHLKNRKWLRAPTAGMFVPKIENGSEIKKGQVLGMVSGPYAKRSKMVKAPFDGLVFCINHQAVVNRGDALFHIGIPTNEGVIQADR</sequence>
<dbReference type="GO" id="GO:0016788">
    <property type="term" value="F:hydrolase activity, acting on ester bonds"/>
    <property type="evidence" value="ECO:0007669"/>
    <property type="project" value="InterPro"/>
</dbReference>
<dbReference type="CDD" id="cd06251">
    <property type="entry name" value="M14_ASTE_ASPA-like"/>
    <property type="match status" value="1"/>
</dbReference>
<accession>A0A7X3D150</accession>
<dbReference type="InterPro" id="IPR043795">
    <property type="entry name" value="N-alpha-Ac-DABA-like"/>
</dbReference>
<evidence type="ECO:0000256" key="5">
    <source>
        <dbReference type="SAM" id="Phobius"/>
    </source>
</evidence>
<evidence type="ECO:0000256" key="4">
    <source>
        <dbReference type="ARBA" id="ARBA00022833"/>
    </source>
</evidence>
<dbReference type="GO" id="GO:0046872">
    <property type="term" value="F:metal ion binding"/>
    <property type="evidence" value="ECO:0007669"/>
    <property type="project" value="UniProtKB-KW"/>
</dbReference>
<feature type="transmembrane region" description="Helical" evidence="5">
    <location>
        <begin position="77"/>
        <end position="98"/>
    </location>
</feature>
<evidence type="ECO:0000313" key="8">
    <source>
        <dbReference type="Proteomes" id="UP000540519"/>
    </source>
</evidence>
<evidence type="ECO:0000313" key="7">
    <source>
        <dbReference type="EMBL" id="MUH35061.1"/>
    </source>
</evidence>
<proteinExistence type="predicted"/>
<dbReference type="GO" id="GO:0016811">
    <property type="term" value="F:hydrolase activity, acting on carbon-nitrogen (but not peptide) bonds, in linear amides"/>
    <property type="evidence" value="ECO:0007669"/>
    <property type="project" value="InterPro"/>
</dbReference>
<evidence type="ECO:0000256" key="3">
    <source>
        <dbReference type="ARBA" id="ARBA00022801"/>
    </source>
</evidence>
<dbReference type="Gene3D" id="3.40.630.10">
    <property type="entry name" value="Zn peptidases"/>
    <property type="match status" value="1"/>
</dbReference>
<keyword evidence="5" id="KW-0472">Membrane</keyword>
<evidence type="ECO:0000256" key="1">
    <source>
        <dbReference type="ARBA" id="ARBA00001947"/>
    </source>
</evidence>
<dbReference type="Proteomes" id="UP000540519">
    <property type="component" value="Unassembled WGS sequence"/>
</dbReference>
<dbReference type="PIRSF" id="PIRSF039012">
    <property type="entry name" value="ASP"/>
    <property type="match status" value="1"/>
</dbReference>
<dbReference type="AlphaFoldDB" id="A0A7X3D150"/>
<evidence type="ECO:0000259" key="6">
    <source>
        <dbReference type="Pfam" id="PF24827"/>
    </source>
</evidence>
<keyword evidence="5" id="KW-0812">Transmembrane</keyword>
<name>A0A7X3D150_9FLAO</name>
<dbReference type="OrthoDB" id="9782876at2"/>
<evidence type="ECO:0000256" key="2">
    <source>
        <dbReference type="ARBA" id="ARBA00022723"/>
    </source>
</evidence>
<comment type="cofactor">
    <cofactor evidence="1">
        <name>Zn(2+)</name>
        <dbReference type="ChEBI" id="CHEBI:29105"/>
    </cofactor>
</comment>
<comment type="caution">
    <text evidence="7">The sequence shown here is derived from an EMBL/GenBank/DDBJ whole genome shotgun (WGS) entry which is preliminary data.</text>
</comment>
<dbReference type="InterPro" id="IPR055438">
    <property type="entry name" value="AstE_AspA_cat"/>
</dbReference>
<reference evidence="7 8" key="1">
    <citation type="journal article" date="2019" name="Mar. Drugs">
        <title>Comparative Genomics and CAZyme Genome Repertoires of Marine Zobellia amurskyensis KMM 3526(T) and Zobellia laminariae KMM 3676(T).</title>
        <authorList>
            <person name="Chernysheva N."/>
            <person name="Bystritskaya E."/>
            <person name="Stenkova A."/>
            <person name="Golovkin I."/>
            <person name="Nedashkovskaya O."/>
            <person name="Isaeva M."/>
        </authorList>
    </citation>
    <scope>NUCLEOTIDE SEQUENCE [LARGE SCALE GENOMIC DNA]</scope>
    <source>
        <strain evidence="7 8">KMM 3526</strain>
    </source>
</reference>
<dbReference type="InterPro" id="IPR053138">
    <property type="entry name" value="N-alpha-Ac-DABA_deacetylase"/>
</dbReference>